<feature type="compositionally biased region" description="Low complexity" evidence="1">
    <location>
        <begin position="354"/>
        <end position="377"/>
    </location>
</feature>
<feature type="compositionally biased region" description="Polar residues" evidence="1">
    <location>
        <begin position="163"/>
        <end position="178"/>
    </location>
</feature>
<feature type="region of interest" description="Disordered" evidence="1">
    <location>
        <begin position="634"/>
        <end position="662"/>
    </location>
</feature>
<sequence length="1166" mass="122747">MRLYQSYFRPLICPECRAEINVDFVEGIERLPLDFKLSKLVDLVRFMKTKDGNGSSSSDEADASRRAHAVSPKPPLVQISSADAASSQTTQSSSAVADISSSSSSALTTQTHQRGAVSQLSLTTGQHSAGVLEIVSASSPAGDIAPVETEPAPTAVLGPNPAPQQTPSSVSAQQTIAPSFTGDRGDGDDVGDGGIDGVDAAIRFGGFLSPGESGSCPSGLTPSDPNPIHFSLSSLPGNLAAGPAHQPTKAEPGGASNSALRPQQRACGDGFNNSRASSLPPLEALVTGTHRDSHSVSQPAPAPSLSSLPGARPGSRDAIQSSRQTEQAEVAAGGIRHRKTSGSEKPPAKVRTPRSGLRWRNLLGSGSSSSSSWSGSDPDSDSDPRGAGRVAGACESGQGATAASDKALRVSSASTDFADRARTSQKSETPVAGSSGNKKRSKRWLMTRFLRSIVFSDSSSTYSEDSDEDGGDDEISREKRANDGEGCMRSSTADPGRGDKRAQTSSSLPNIAATLSDHLTSPSGVRASNTSDNIGGSLAAGGVSNSGTYHQSKLGKAASQHSAAAKPDCVTSTTCAGHVALQRPSVSSQTEVKQVDASPTALCLPTASSSEPDVRTRASQTLVLKTPSASFQTNLKDSYTAPNKTERTTQHGAHLPLGEDSPRTLYDNVSPNRHRAQPFHFELPSCEGREGGNPGAIHSAYDNYNSAANESRADVNPAVHSRYDNYISGTSQDRTGLNPSRFHQIDTLKEDSVGGRSRAASSLPLDRDERPSSGAGHNLTVYDNVRAEDVQRGVGPAQPISLVRAAPGTEIEDLKTGWEHRYHHHHHPIHHLLYQQQQQQHQQQQAQEFGAAQMMEGADSASLVSSVEEPSLLTSDTRSQEVLPQHTQHAQHLAELCLADPAQCSNLGSGYSACVESDSAGPDASMYDNRNPSVMQSAARIEGNTRDQQASRFDHNNSDLTQGAHVTDGNTSKPRDLPGACGVSERGDPTALNPGRSEHTVQAEAEESGDKWRVCNSVYVSHRPDSACVPELPPHVNVSGSGGDQNLAPGSRGGARTSHLGAVVTSSDTPVQAENNNNDCKSAHGASPKRERNNDDDADVEDEDDDDEENAHSSSAMLKTKKKKPRSKFTKFLTSLLSLSSSSDDEDYVREAAEDSATTSSKSSDW</sequence>
<feature type="region of interest" description="Disordered" evidence="1">
    <location>
        <begin position="1140"/>
        <end position="1166"/>
    </location>
</feature>
<feature type="region of interest" description="Disordered" evidence="1">
    <location>
        <begin position="941"/>
        <end position="1009"/>
    </location>
</feature>
<feature type="region of interest" description="Disordered" evidence="1">
    <location>
        <begin position="142"/>
        <end position="197"/>
    </location>
</feature>
<feature type="compositionally biased region" description="Polar residues" evidence="1">
    <location>
        <begin position="424"/>
        <end position="436"/>
    </location>
</feature>
<dbReference type="OrthoDB" id="6163055at2759"/>
<comment type="caution">
    <text evidence="2">The sequence shown here is derived from an EMBL/GenBank/DDBJ whole genome shotgun (WGS) entry which is preliminary data.</text>
</comment>
<feature type="compositionally biased region" description="Acidic residues" evidence="1">
    <location>
        <begin position="464"/>
        <end position="473"/>
    </location>
</feature>
<feature type="region of interest" description="Disordered" evidence="1">
    <location>
        <begin position="212"/>
        <end position="441"/>
    </location>
</feature>
<feature type="compositionally biased region" description="Polar residues" evidence="1">
    <location>
        <begin position="318"/>
        <end position="327"/>
    </location>
</feature>
<feature type="compositionally biased region" description="Acidic residues" evidence="1">
    <location>
        <begin position="1096"/>
        <end position="1109"/>
    </location>
</feature>
<evidence type="ECO:0000313" key="3">
    <source>
        <dbReference type="Proteomes" id="UP000271974"/>
    </source>
</evidence>
<feature type="compositionally biased region" description="Polar residues" evidence="1">
    <location>
        <begin position="1156"/>
        <end position="1166"/>
    </location>
</feature>
<proteinExistence type="predicted"/>
<organism evidence="2 3">
    <name type="scientific">Elysia chlorotica</name>
    <name type="common">Eastern emerald elysia</name>
    <name type="synonym">Sea slug</name>
    <dbReference type="NCBI Taxonomy" id="188477"/>
    <lineage>
        <taxon>Eukaryota</taxon>
        <taxon>Metazoa</taxon>
        <taxon>Spiralia</taxon>
        <taxon>Lophotrochozoa</taxon>
        <taxon>Mollusca</taxon>
        <taxon>Gastropoda</taxon>
        <taxon>Heterobranchia</taxon>
        <taxon>Euthyneura</taxon>
        <taxon>Panpulmonata</taxon>
        <taxon>Sacoglossa</taxon>
        <taxon>Placobranchoidea</taxon>
        <taxon>Plakobranchidae</taxon>
        <taxon>Elysia</taxon>
    </lineage>
</organism>
<reference evidence="2 3" key="1">
    <citation type="submission" date="2019-01" db="EMBL/GenBank/DDBJ databases">
        <title>A draft genome assembly of the solar-powered sea slug Elysia chlorotica.</title>
        <authorList>
            <person name="Cai H."/>
            <person name="Li Q."/>
            <person name="Fang X."/>
            <person name="Li J."/>
            <person name="Curtis N.E."/>
            <person name="Altenburger A."/>
            <person name="Shibata T."/>
            <person name="Feng M."/>
            <person name="Maeda T."/>
            <person name="Schwartz J.A."/>
            <person name="Shigenobu S."/>
            <person name="Lundholm N."/>
            <person name="Nishiyama T."/>
            <person name="Yang H."/>
            <person name="Hasebe M."/>
            <person name="Li S."/>
            <person name="Pierce S.K."/>
            <person name="Wang J."/>
        </authorList>
    </citation>
    <scope>NUCLEOTIDE SEQUENCE [LARGE SCALE GENOMIC DNA]</scope>
    <source>
        <strain evidence="2">EC2010</strain>
        <tissue evidence="2">Whole organism of an adult</tissue>
    </source>
</reference>
<evidence type="ECO:0000256" key="1">
    <source>
        <dbReference type="SAM" id="MobiDB-lite"/>
    </source>
</evidence>
<dbReference type="Proteomes" id="UP000271974">
    <property type="component" value="Unassembled WGS sequence"/>
</dbReference>
<accession>A0A3S0Z8W5</accession>
<evidence type="ECO:0000313" key="2">
    <source>
        <dbReference type="EMBL" id="RUS73407.1"/>
    </source>
</evidence>
<gene>
    <name evidence="2" type="ORF">EGW08_018846</name>
</gene>
<dbReference type="EMBL" id="RQTK01000941">
    <property type="protein sequence ID" value="RUS73407.1"/>
    <property type="molecule type" value="Genomic_DNA"/>
</dbReference>
<dbReference type="AlphaFoldDB" id="A0A3S0Z8W5"/>
<feature type="region of interest" description="Disordered" evidence="1">
    <location>
        <begin position="51"/>
        <end position="75"/>
    </location>
</feature>
<keyword evidence="3" id="KW-1185">Reference proteome</keyword>
<protein>
    <submittedName>
        <fullName evidence="2">Uncharacterized protein</fullName>
    </submittedName>
</protein>
<feature type="region of interest" description="Disordered" evidence="1">
    <location>
        <begin position="747"/>
        <end position="778"/>
    </location>
</feature>
<name>A0A3S0Z8W5_ELYCH</name>
<feature type="compositionally biased region" description="Polar residues" evidence="1">
    <location>
        <begin position="634"/>
        <end position="643"/>
    </location>
</feature>
<feature type="compositionally biased region" description="Basic and acidic residues" evidence="1">
    <location>
        <begin position="474"/>
        <end position="483"/>
    </location>
</feature>
<feature type="region of interest" description="Disordered" evidence="1">
    <location>
        <begin position="457"/>
        <end position="506"/>
    </location>
</feature>
<feature type="compositionally biased region" description="Polar residues" evidence="1">
    <location>
        <begin position="1064"/>
        <end position="1080"/>
    </location>
</feature>
<feature type="compositionally biased region" description="Low complexity" evidence="1">
    <location>
        <begin position="297"/>
        <end position="313"/>
    </location>
</feature>
<feature type="region of interest" description="Disordered" evidence="1">
    <location>
        <begin position="1025"/>
        <end position="1127"/>
    </location>
</feature>